<protein>
    <submittedName>
        <fullName evidence="8">Zinc carboxypeptidase</fullName>
    </submittedName>
</protein>
<proteinExistence type="inferred from homology"/>
<dbReference type="Proteomes" id="UP000188181">
    <property type="component" value="Chromosome"/>
</dbReference>
<reference evidence="9" key="1">
    <citation type="submission" date="2017-02" db="EMBL/GenBank/DDBJ databases">
        <title>Comparative genomics and description of representatives of a novel lineage of planctomycetes thriving in anoxic sediments.</title>
        <authorList>
            <person name="Spring S."/>
            <person name="Bunk B."/>
            <person name="Sproer C."/>
        </authorList>
    </citation>
    <scope>NUCLEOTIDE SEQUENCE [LARGE SCALE GENOMIC DNA]</scope>
    <source>
        <strain evidence="9">SM-Chi-D1</strain>
    </source>
</reference>
<dbReference type="GO" id="GO:0006508">
    <property type="term" value="P:proteolysis"/>
    <property type="evidence" value="ECO:0007669"/>
    <property type="project" value="UniProtKB-KW"/>
</dbReference>
<dbReference type="RefSeq" id="WP_146683174.1">
    <property type="nucleotide sequence ID" value="NZ_CP019646.1"/>
</dbReference>
<evidence type="ECO:0000256" key="1">
    <source>
        <dbReference type="ARBA" id="ARBA00001947"/>
    </source>
</evidence>
<evidence type="ECO:0000256" key="2">
    <source>
        <dbReference type="ARBA" id="ARBA00005988"/>
    </source>
</evidence>
<evidence type="ECO:0000313" key="8">
    <source>
        <dbReference type="EMBL" id="AQQ70947.1"/>
    </source>
</evidence>
<dbReference type="KEGG" id="pbas:SMSP2_01311"/>
<dbReference type="PANTHER" id="PTHR11705">
    <property type="entry name" value="PROTEASE FAMILY M14 CARBOXYPEPTIDASE A,B"/>
    <property type="match status" value="1"/>
</dbReference>
<keyword evidence="8" id="KW-0121">Carboxypeptidase</keyword>
<keyword evidence="9" id="KW-1185">Reference proteome</keyword>
<dbReference type="GO" id="GO:0005615">
    <property type="term" value="C:extracellular space"/>
    <property type="evidence" value="ECO:0007669"/>
    <property type="project" value="TreeGrafter"/>
</dbReference>
<dbReference type="PROSITE" id="PS51257">
    <property type="entry name" value="PROKAR_LIPOPROTEIN"/>
    <property type="match status" value="1"/>
</dbReference>
<dbReference type="OrthoDB" id="243707at2"/>
<dbReference type="InterPro" id="IPR000834">
    <property type="entry name" value="Peptidase_M14"/>
</dbReference>
<dbReference type="Pfam" id="PF00246">
    <property type="entry name" value="Peptidase_M14"/>
    <property type="match status" value="1"/>
</dbReference>
<evidence type="ECO:0000256" key="6">
    <source>
        <dbReference type="ARBA" id="ARBA00023049"/>
    </source>
</evidence>
<evidence type="ECO:0000313" key="9">
    <source>
        <dbReference type="Proteomes" id="UP000188181"/>
    </source>
</evidence>
<dbReference type="GO" id="GO:0008270">
    <property type="term" value="F:zinc ion binding"/>
    <property type="evidence" value="ECO:0007669"/>
    <property type="project" value="InterPro"/>
</dbReference>
<accession>A0A1Q2MF77</accession>
<comment type="cofactor">
    <cofactor evidence="1">
        <name>Zn(2+)</name>
        <dbReference type="ChEBI" id="CHEBI:29105"/>
    </cofactor>
</comment>
<keyword evidence="3" id="KW-0645">Protease</keyword>
<organism evidence="8 9">
    <name type="scientific">Limihaloglobus sulfuriphilus</name>
    <dbReference type="NCBI Taxonomy" id="1851148"/>
    <lineage>
        <taxon>Bacteria</taxon>
        <taxon>Pseudomonadati</taxon>
        <taxon>Planctomycetota</taxon>
        <taxon>Phycisphaerae</taxon>
        <taxon>Sedimentisphaerales</taxon>
        <taxon>Sedimentisphaeraceae</taxon>
        <taxon>Limihaloglobus</taxon>
    </lineage>
</organism>
<name>A0A1Q2MF77_9BACT</name>
<evidence type="ECO:0000259" key="7">
    <source>
        <dbReference type="Pfam" id="PF00246"/>
    </source>
</evidence>
<dbReference type="GO" id="GO:0004181">
    <property type="term" value="F:metallocarboxypeptidase activity"/>
    <property type="evidence" value="ECO:0007669"/>
    <property type="project" value="InterPro"/>
</dbReference>
<dbReference type="SUPFAM" id="SSF53187">
    <property type="entry name" value="Zn-dependent exopeptidases"/>
    <property type="match status" value="1"/>
</dbReference>
<evidence type="ECO:0000256" key="4">
    <source>
        <dbReference type="ARBA" id="ARBA00022801"/>
    </source>
</evidence>
<dbReference type="EMBL" id="CP019646">
    <property type="protein sequence ID" value="AQQ70947.1"/>
    <property type="molecule type" value="Genomic_DNA"/>
</dbReference>
<keyword evidence="6" id="KW-0482">Metalloprotease</keyword>
<sequence>MNQIKTITIVLVIAGCFCGADSVSLPEINRNSSVHRHADRILVAGMPDQWRLRTELVRCFGAQNVFFVSDIDDVHNPDCDALILYSGINSRQQLNLLAEGRQVVVHLPLYADFQRDIRIMSAKQKGTCRIVDDSYFTRGFKKDDKIELTWVNQAVFLNKNHPKPVVMADKGALIVEDGFSSGSIIAMDLDMLSGRDWDFPGYHDLVLQWLLEALGCENVDMGFYQGRWQDYGQFMTGVRKLAMNSNVSLRKMPYTGQGGYDLYMTTVSAGTDKPVVFVQTGIHPIEPGGCYGVLGYLNWLLGKYQSGDIWARTVLDNLEIQWVPVLCAGSFDKYFKDPSKMPPFGNTNGDNVNLNRNFEPLEVWQMSRHPHKGEAPFSAEELKNIQWAVERSLGRIKVFADYHNCSMHYRGTDTCFGAFAHTVKGGIYDEYCRRTNLAFNHRYFYRDFCGYDLKDEYTSITFDSRPHVEESKPMSQVYGASKGIPLSVLIEIWGIRDITPYQQIGQFDAAAAALEQMIAFELGAAFYNHTSRSKEYECGFSYLEPSESLDMYIIDRNNKTRFRKKIVADNKVKVTLNHSERLIVLKSQYAISGI</sequence>
<dbReference type="STRING" id="1851148.SMSP2_01311"/>
<evidence type="ECO:0000256" key="3">
    <source>
        <dbReference type="ARBA" id="ARBA00022670"/>
    </source>
</evidence>
<dbReference type="PANTHER" id="PTHR11705:SF143">
    <property type="entry name" value="SLL0236 PROTEIN"/>
    <property type="match status" value="1"/>
</dbReference>
<gene>
    <name evidence="8" type="ORF">SMSP2_01311</name>
</gene>
<keyword evidence="4" id="KW-0378">Hydrolase</keyword>
<dbReference type="AlphaFoldDB" id="A0A1Q2MF77"/>
<feature type="domain" description="Peptidase M14" evidence="7">
    <location>
        <begin position="259"/>
        <end position="406"/>
    </location>
</feature>
<evidence type="ECO:0000256" key="5">
    <source>
        <dbReference type="ARBA" id="ARBA00022833"/>
    </source>
</evidence>
<comment type="similarity">
    <text evidence="2">Belongs to the peptidase M14 family.</text>
</comment>
<keyword evidence="5" id="KW-0862">Zinc</keyword>
<dbReference type="Gene3D" id="3.40.630.10">
    <property type="entry name" value="Zn peptidases"/>
    <property type="match status" value="1"/>
</dbReference>